<evidence type="ECO:0000256" key="1">
    <source>
        <dbReference type="ARBA" id="ARBA00022553"/>
    </source>
</evidence>
<dbReference type="KEGG" id="ccac:CcaHIS019_0310640"/>
<dbReference type="Pfam" id="PF08448">
    <property type="entry name" value="PAS_4"/>
    <property type="match status" value="1"/>
</dbReference>
<dbReference type="SMART" id="SM00387">
    <property type="entry name" value="HATPase_c"/>
    <property type="match status" value="2"/>
</dbReference>
<sequence>MTAGTFLTGIARAVDRIRPAASNEDSQPTTFPDPNWPSQSQLDLPRHVGVDTSNIPADFLNSYPYPAFVLISGSPEAKRFPPLPWTRGKYADLHPFEPVWSNRRWKRLSRGRPLLDGLSVDSSRKLADWLGSSNSETAEALDESGVSENGNGARRSTCAGRNPILTLTFAFGPERVVLQLSKTYLPINQPDGAPRIRAPAQAFAVVTATPVEQDVTVTIDARSRPSCASSSTAEVHNETPPLSHSACQSLREAEPRDLPVWDDAQTDNEETDEFGPLAPGRPLYLFSDGSFVNSSLPGPAEEGKVSDVVALLESTDWSATQLGPRETWSASLKASVRTVMEFPFAAGVWWGKEHTMIYNQLYADSMPDHPKAFGRSGSSSWAGTKSLEDYNQALLDTLEEYPRDAPFALIFHVESTSPNFQPRKMGSRASSFRGAASSVRLRYTGGVGVPEGHPSAPPTCSVELLPGEQPTEEMMASAFTALEVTPGQPGCRSNLSTMRRVIFNTDAEGLLASDEDQPAPAEQWPLAEALRARQPIIVRDCSKLIEGYPVRIWDELPTSAIVIPISYSDGDLPGALLVLGLSCRLPFDAEYQAFLRALRVQLSALFAAARFHEEETKRAEELADLERAKKLLLANVSHDLVTPISLIAGPLDDVLAEMPAGRQRESLNMARRNVQRLSRLVDMLMDLSSLETGNMAGSFRRVNLGQATRNVAAMFKQATDAAHLTYIVECDMENRDVYIDRDKYEKILFTLIGNALRFTCDGTVHVTVHYKDDRAVVSVEDTGVGIPAKDLAISSRRSVSGSVFGNKHPIDDAFTHEHEGWGISLLFTRKLVQLHHGLFNIESCTAAESPDGSHGTRFTVTLPLGCQHLPPDSVEKSDVSDGTPLQQFHQSVIDTMSRAHWGWTSIPKEDVSHNSTSSRPSSADPHARGIDPNTVYFESTDIVLLVDSLHDTRQYMRDIFSPFCKVVEACDGRQALEMVNKHHPNLIIADVMLPEINGFELVTELKRGTPEQQMVPIILLTSMQDARADGAFAADDYMPKPFNARELIARAHMQLQLGKKRRALESAFDLRTQELRLLTEYSPVGIFRCSEDGYVHYANQMWHEISGYPQSSQPITNWGDYVQEDHQERVSHIWQQYISKQAIHERAEWPWRNGRWVDTTVIRVNRDGSPASIIGCTVDITERKLNERMHREQVLEAEQRRAAAEDARRQQELLIDITSHEIRNPISSLMQCASLVKSNLLALQEYMRNAFEEDREIRPTDQLLATMGEDIEALDSIYQCGLTQERISNDVLSLGKIQLDMLQMFDTETDIRKEAQKLVFVFQNEARMKRLNLSLNIGPGFRRLGVERILTDPVRLGQVVTNLLSNAIRFTSNSPVRRVELRLDLSIDPPPKGCAMPQPSKEVEVDEDTPLYLYVSVADTGPGLTPAELQVLFQPFSQASPQTHTVYGGSGLGLFVCRQLTERMGGHIDVVSEHGHGSEFRFYVRTRACLSPKTPPTESPRSDNAARDVAGPFKPHILVVEDNIINRTVLMRQLQHVGLTVESASNGLEALERLRVSQRPRKRANGSTSANSSRTHTPTGVATSPGGKDMRRNVSSISEDAKDVGGPKRFDCVLMDLEMPVMDGYTSVRLLRADESKGLLVPTNVVALTGNARQAQVPEAMADFTDVVVKPYRLDDLLRTIDDSIRRYVSDVPRSSSESVRSGLGMDPGAPVLQAQTEPSDI</sequence>
<dbReference type="InterPro" id="IPR036890">
    <property type="entry name" value="HATPase_C_sf"/>
</dbReference>
<dbReference type="RefSeq" id="XP_060456259.1">
    <property type="nucleotide sequence ID" value="XM_060599580.1"/>
</dbReference>
<dbReference type="SMART" id="SM00448">
    <property type="entry name" value="REC"/>
    <property type="match status" value="2"/>
</dbReference>
<dbReference type="SUPFAM" id="SSF55785">
    <property type="entry name" value="PYP-like sensor domain (PAS domain)"/>
    <property type="match status" value="1"/>
</dbReference>
<dbReference type="InterPro" id="IPR029016">
    <property type="entry name" value="GAF-like_dom_sf"/>
</dbReference>
<dbReference type="SUPFAM" id="SSF55781">
    <property type="entry name" value="GAF domain-like"/>
    <property type="match status" value="1"/>
</dbReference>
<evidence type="ECO:0000313" key="6">
    <source>
        <dbReference type="EMBL" id="BEI90994.1"/>
    </source>
</evidence>
<dbReference type="InterPro" id="IPR003661">
    <property type="entry name" value="HisK_dim/P_dom"/>
</dbReference>
<dbReference type="CDD" id="cd00130">
    <property type="entry name" value="PAS"/>
    <property type="match status" value="1"/>
</dbReference>
<feature type="region of interest" description="Disordered" evidence="3">
    <location>
        <begin position="19"/>
        <end position="44"/>
    </location>
</feature>
<dbReference type="GO" id="GO:0000155">
    <property type="term" value="F:phosphorelay sensor kinase activity"/>
    <property type="evidence" value="ECO:0007669"/>
    <property type="project" value="InterPro"/>
</dbReference>
<dbReference type="Gene3D" id="1.10.287.130">
    <property type="match status" value="2"/>
</dbReference>
<dbReference type="InterPro" id="IPR003594">
    <property type="entry name" value="HATPase_dom"/>
</dbReference>
<dbReference type="PRINTS" id="PR00344">
    <property type="entry name" value="BCTRLSENSOR"/>
</dbReference>
<reference evidence="6" key="1">
    <citation type="journal article" date="2023" name="BMC Genomics">
        <title>Chromosome-level genome assemblies of Cutaneotrichosporon spp. (Trichosporonales, Basidiomycota) reveal imbalanced evolution between nucleotide sequences and chromosome synteny.</title>
        <authorList>
            <person name="Kobayashi Y."/>
            <person name="Kayamori A."/>
            <person name="Aoki K."/>
            <person name="Shiwa Y."/>
            <person name="Matsutani M."/>
            <person name="Fujita N."/>
            <person name="Sugita T."/>
            <person name="Iwasaki W."/>
            <person name="Tanaka N."/>
            <person name="Takashima M."/>
        </authorList>
    </citation>
    <scope>NUCLEOTIDE SEQUENCE</scope>
    <source>
        <strain evidence="6">HIS019</strain>
    </source>
</reference>
<dbReference type="CDD" id="cd00082">
    <property type="entry name" value="HisKA"/>
    <property type="match status" value="2"/>
</dbReference>
<dbReference type="InterPro" id="IPR036097">
    <property type="entry name" value="HisK_dim/P_sf"/>
</dbReference>
<dbReference type="InterPro" id="IPR005467">
    <property type="entry name" value="His_kinase_dom"/>
</dbReference>
<dbReference type="InterPro" id="IPR013656">
    <property type="entry name" value="PAS_4"/>
</dbReference>
<dbReference type="SMART" id="SM00091">
    <property type="entry name" value="PAS"/>
    <property type="match status" value="1"/>
</dbReference>
<feature type="domain" description="Histidine kinase" evidence="4">
    <location>
        <begin position="635"/>
        <end position="866"/>
    </location>
</feature>
<dbReference type="SUPFAM" id="SSF47384">
    <property type="entry name" value="Homodimeric domain of signal transducing histidine kinase"/>
    <property type="match status" value="2"/>
</dbReference>
<dbReference type="PANTHER" id="PTHR43547">
    <property type="entry name" value="TWO-COMPONENT HISTIDINE KINASE"/>
    <property type="match status" value="1"/>
</dbReference>
<dbReference type="PROSITE" id="PS50109">
    <property type="entry name" value="HIS_KIN"/>
    <property type="match status" value="2"/>
</dbReference>
<feature type="region of interest" description="Disordered" evidence="3">
    <location>
        <begin position="909"/>
        <end position="930"/>
    </location>
</feature>
<dbReference type="InterPro" id="IPR000014">
    <property type="entry name" value="PAS"/>
</dbReference>
<dbReference type="Gene3D" id="3.30.450.40">
    <property type="match status" value="1"/>
</dbReference>
<dbReference type="NCBIfam" id="TIGR00229">
    <property type="entry name" value="sensory_box"/>
    <property type="match status" value="1"/>
</dbReference>
<keyword evidence="1 2" id="KW-0597">Phosphoprotein</keyword>
<dbReference type="SMART" id="SM00388">
    <property type="entry name" value="HisKA"/>
    <property type="match status" value="2"/>
</dbReference>
<dbReference type="Gene3D" id="3.40.50.2300">
    <property type="match status" value="2"/>
</dbReference>
<feature type="region of interest" description="Disordered" evidence="3">
    <location>
        <begin position="223"/>
        <end position="254"/>
    </location>
</feature>
<feature type="region of interest" description="Disordered" evidence="3">
    <location>
        <begin position="1553"/>
        <end position="1602"/>
    </location>
</feature>
<feature type="compositionally biased region" description="Polar residues" evidence="3">
    <location>
        <begin position="226"/>
        <end position="248"/>
    </location>
</feature>
<evidence type="ECO:0000256" key="3">
    <source>
        <dbReference type="SAM" id="MobiDB-lite"/>
    </source>
</evidence>
<accession>A0AA48L2Y9</accession>
<dbReference type="Pfam" id="PF02518">
    <property type="entry name" value="HATPase_c"/>
    <property type="match status" value="2"/>
</dbReference>
<protein>
    <recommendedName>
        <fullName evidence="8">Histidine kinase</fullName>
    </recommendedName>
</protein>
<dbReference type="Gene3D" id="3.30.565.10">
    <property type="entry name" value="Histidine kinase-like ATPase, C-terminal domain"/>
    <property type="match status" value="2"/>
</dbReference>
<feature type="domain" description="Response regulatory" evidence="5">
    <location>
        <begin position="942"/>
        <end position="1055"/>
    </location>
</feature>
<dbReference type="SUPFAM" id="SSF55874">
    <property type="entry name" value="ATPase domain of HSP90 chaperone/DNA topoisomerase II/histidine kinase"/>
    <property type="match status" value="2"/>
</dbReference>
<evidence type="ECO:0000259" key="5">
    <source>
        <dbReference type="PROSITE" id="PS50110"/>
    </source>
</evidence>
<dbReference type="Pfam" id="PF00072">
    <property type="entry name" value="Response_reg"/>
    <property type="match status" value="2"/>
</dbReference>
<organism evidence="6 7">
    <name type="scientific">Cutaneotrichosporon cavernicola</name>
    <dbReference type="NCBI Taxonomy" id="279322"/>
    <lineage>
        <taxon>Eukaryota</taxon>
        <taxon>Fungi</taxon>
        <taxon>Dikarya</taxon>
        <taxon>Basidiomycota</taxon>
        <taxon>Agaricomycotina</taxon>
        <taxon>Tremellomycetes</taxon>
        <taxon>Trichosporonales</taxon>
        <taxon>Trichosporonaceae</taxon>
        <taxon>Cutaneotrichosporon</taxon>
    </lineage>
</organism>
<feature type="modified residue" description="4-aspartylphosphate" evidence="2">
    <location>
        <position position="1616"/>
    </location>
</feature>
<dbReference type="Gene3D" id="3.30.450.20">
    <property type="entry name" value="PAS domain"/>
    <property type="match status" value="1"/>
</dbReference>
<feature type="compositionally biased region" description="Polar residues" evidence="3">
    <location>
        <begin position="1565"/>
        <end position="1582"/>
    </location>
</feature>
<dbReference type="SUPFAM" id="SSF52172">
    <property type="entry name" value="CheY-like"/>
    <property type="match status" value="2"/>
</dbReference>
<dbReference type="InterPro" id="IPR001789">
    <property type="entry name" value="Sig_transdc_resp-reg_receiver"/>
</dbReference>
<dbReference type="InterPro" id="IPR004358">
    <property type="entry name" value="Sig_transdc_His_kin-like_C"/>
</dbReference>
<feature type="domain" description="Response regulatory" evidence="5">
    <location>
        <begin position="1516"/>
        <end position="1685"/>
    </location>
</feature>
<dbReference type="CDD" id="cd17546">
    <property type="entry name" value="REC_hyHK_CKI1_RcsC-like"/>
    <property type="match status" value="1"/>
</dbReference>
<dbReference type="InterPro" id="IPR011006">
    <property type="entry name" value="CheY-like_superfamily"/>
</dbReference>
<dbReference type="InterPro" id="IPR035965">
    <property type="entry name" value="PAS-like_dom_sf"/>
</dbReference>
<dbReference type="PANTHER" id="PTHR43547:SF2">
    <property type="entry name" value="HYBRID SIGNAL TRANSDUCTION HISTIDINE KINASE C"/>
    <property type="match status" value="1"/>
</dbReference>
<feature type="domain" description="Histidine kinase" evidence="4">
    <location>
        <begin position="1217"/>
        <end position="1488"/>
    </location>
</feature>
<proteinExistence type="predicted"/>
<dbReference type="GeneID" id="85494864"/>
<feature type="compositionally biased region" description="Polar residues" evidence="3">
    <location>
        <begin position="23"/>
        <end position="42"/>
    </location>
</feature>
<dbReference type="PROSITE" id="PS50110">
    <property type="entry name" value="RESPONSE_REGULATORY"/>
    <property type="match status" value="2"/>
</dbReference>
<name>A0AA48L2Y9_9TREE</name>
<evidence type="ECO:0000313" key="7">
    <source>
        <dbReference type="Proteomes" id="UP001233271"/>
    </source>
</evidence>
<dbReference type="Pfam" id="PF00512">
    <property type="entry name" value="HisKA"/>
    <property type="match status" value="1"/>
</dbReference>
<dbReference type="Proteomes" id="UP001233271">
    <property type="component" value="Chromosome 3"/>
</dbReference>
<feature type="region of interest" description="Disordered" evidence="3">
    <location>
        <begin position="1695"/>
        <end position="1722"/>
    </location>
</feature>
<evidence type="ECO:0000259" key="4">
    <source>
        <dbReference type="PROSITE" id="PS50109"/>
    </source>
</evidence>
<evidence type="ECO:0008006" key="8">
    <source>
        <dbReference type="Google" id="ProtNLM"/>
    </source>
</evidence>
<keyword evidence="7" id="KW-1185">Reference proteome</keyword>
<feature type="modified residue" description="4-aspartylphosphate" evidence="2">
    <location>
        <position position="990"/>
    </location>
</feature>
<gene>
    <name evidence="6" type="ORF">CcaverHIS019_0310640</name>
</gene>
<feature type="region of interest" description="Disordered" evidence="3">
    <location>
        <begin position="137"/>
        <end position="157"/>
    </location>
</feature>
<dbReference type="EMBL" id="AP028214">
    <property type="protein sequence ID" value="BEI90994.1"/>
    <property type="molecule type" value="Genomic_DNA"/>
</dbReference>
<evidence type="ECO:0000256" key="2">
    <source>
        <dbReference type="PROSITE-ProRule" id="PRU00169"/>
    </source>
</evidence>